<name>A0A445GFK7_GLYSO</name>
<keyword evidence="2" id="KW-1185">Reference proteome</keyword>
<organism evidence="1 2">
    <name type="scientific">Glycine soja</name>
    <name type="common">Wild soybean</name>
    <dbReference type="NCBI Taxonomy" id="3848"/>
    <lineage>
        <taxon>Eukaryota</taxon>
        <taxon>Viridiplantae</taxon>
        <taxon>Streptophyta</taxon>
        <taxon>Embryophyta</taxon>
        <taxon>Tracheophyta</taxon>
        <taxon>Spermatophyta</taxon>
        <taxon>Magnoliopsida</taxon>
        <taxon>eudicotyledons</taxon>
        <taxon>Gunneridae</taxon>
        <taxon>Pentapetalae</taxon>
        <taxon>rosids</taxon>
        <taxon>fabids</taxon>
        <taxon>Fabales</taxon>
        <taxon>Fabaceae</taxon>
        <taxon>Papilionoideae</taxon>
        <taxon>50 kb inversion clade</taxon>
        <taxon>NPAAA clade</taxon>
        <taxon>indigoferoid/millettioid clade</taxon>
        <taxon>Phaseoleae</taxon>
        <taxon>Glycine</taxon>
        <taxon>Glycine subgen. Soja</taxon>
    </lineage>
</organism>
<dbReference type="EMBL" id="QZWG01000016">
    <property type="protein sequence ID" value="RZB59958.1"/>
    <property type="molecule type" value="Genomic_DNA"/>
</dbReference>
<dbReference type="PANTHER" id="PTHR36617">
    <property type="entry name" value="PROTEIN, PUTATIVE-RELATED"/>
    <property type="match status" value="1"/>
</dbReference>
<proteinExistence type="predicted"/>
<dbReference type="PANTHER" id="PTHR36617:SF11">
    <property type="entry name" value="PROTEIN, PUTATIVE-RELATED"/>
    <property type="match status" value="1"/>
</dbReference>
<comment type="caution">
    <text evidence="1">The sequence shown here is derived from an EMBL/GenBank/DDBJ whole genome shotgun (WGS) entry which is preliminary data.</text>
</comment>
<dbReference type="AlphaFoldDB" id="A0A445GFK7"/>
<gene>
    <name evidence="1" type="ORF">D0Y65_042944</name>
</gene>
<evidence type="ECO:0000313" key="1">
    <source>
        <dbReference type="EMBL" id="RZB59958.1"/>
    </source>
</evidence>
<evidence type="ECO:0000313" key="2">
    <source>
        <dbReference type="Proteomes" id="UP000289340"/>
    </source>
</evidence>
<dbReference type="Proteomes" id="UP000289340">
    <property type="component" value="Chromosome 16"/>
</dbReference>
<protein>
    <recommendedName>
        <fullName evidence="3">Reverse transcriptase zinc-binding domain-containing protein</fullName>
    </recommendedName>
</protein>
<evidence type="ECO:0008006" key="3">
    <source>
        <dbReference type="Google" id="ProtNLM"/>
    </source>
</evidence>
<accession>A0A445GFK7</accession>
<reference evidence="1 2" key="1">
    <citation type="submission" date="2018-09" db="EMBL/GenBank/DDBJ databases">
        <title>A high-quality reference genome of wild soybean provides a powerful tool to mine soybean genomes.</title>
        <authorList>
            <person name="Xie M."/>
            <person name="Chung C.Y.L."/>
            <person name="Li M.-W."/>
            <person name="Wong F.-L."/>
            <person name="Chan T.-F."/>
            <person name="Lam H.-M."/>
        </authorList>
    </citation>
    <scope>NUCLEOTIDE SEQUENCE [LARGE SCALE GENOMIC DNA]</scope>
    <source>
        <strain evidence="2">cv. W05</strain>
        <tissue evidence="1">Hypocotyl of etiolated seedlings</tissue>
    </source>
</reference>
<sequence>MSSSSQSRFATRILLGSPQSRSLLRALFDSPKTVGVKVREITHPGVKVSRFVLEFSNLPEEESDRRKRLLNILSTKLRGGARTNADTQEHPECQGDRYSHKRVRTLMSMRDHWEQRDFESYGPIKQVGSFEISPMGFCRGDLQNYCTQLSRGVSPTFKGKLSQSENYLSSQSPIDQEPQFNSGNFMALFNHQPLGTPCDVVGEFIPNCTGFSAIRTGGEDFGQAMPWLLLATHSSALVHPWKRATVLHILVSRIDFPLDLSISFNLKGTKSPQFDVWWEIVSMSCKCLVNVDIMHYFGIDSKAVELLVKNSSHLRRMKVEGSKLWCCKNLGVKVFWVGDTWMWDFKWRRRWFEWETFLVTTINHMLANVRIQKQGRDSWWWLDDNTGIYSVKYGYRVLHNLLMGSQPTEAFSMIWKLKVPKKVICLVWREYSWIDCQLRTI</sequence>